<dbReference type="PATRIC" id="fig|86105.3.peg.1824"/>
<keyword evidence="10 12" id="KW-0408">Iron</keyword>
<dbReference type="OrthoDB" id="9807042at2"/>
<dbReference type="AlphaFoldDB" id="A0A0C1MQK5"/>
<dbReference type="GO" id="GO:0046872">
    <property type="term" value="F:metal ion binding"/>
    <property type="evidence" value="ECO:0007669"/>
    <property type="project" value="UniProtKB-UniRule"/>
</dbReference>
<comment type="caution">
    <text evidence="13">The sequence shown here is derived from an EMBL/GenBank/DDBJ whole genome shotgun (WGS) entry which is preliminary data.</text>
</comment>
<dbReference type="PANTHER" id="PTHR30365:SF14">
    <property type="entry name" value="CYTOCHROME BD MENAQUINOL OXIDASE SUBUNIT I-RELATED"/>
    <property type="match status" value="1"/>
</dbReference>
<sequence>MELLDPVLLSRIQFAFVISFHIIFPSLTIGLASFLAVLEGLWLKTKHPIYKEIYKFWIKIFAVCFGLGVVSGVVMSYQFGMNWSGFSTKVGNVLGPLLSFEVLTAFFLEASFLGIMLFAWDRVSPKVHFISTLVVTIGTIISAFWILSANSWMHTPVGFTMKEDGVFYPTDWMEIIFNPSFPYRFFHMLTAAYLTTSFIVAGVAAWYLLKGRYTSHARIMLTMAMLMAILVAPMQIMIGDMHGLNTLEHQPAKIAAIEGLWETEKGAGLKLFGWPDQEKEETLYSIEIPKLGSIILAHDIDAEIKGLKHWPKEQRTDGVALVFWCFRIMVGVGLIMSLTGVLAIIQFARKKIFTSKPFLKWCIMVSPLGILAILCGWITTEVGRQPYVVYGVMKTIEAHSPVTVEQVLIALIAFFVVYAFVFGAGVYYIFKLISKGVKIGDWIEMYGKHGQKHPISIADIFPKTF</sequence>
<feature type="transmembrane region" description="Helical" evidence="12">
    <location>
        <begin position="56"/>
        <end position="77"/>
    </location>
</feature>
<evidence type="ECO:0000256" key="12">
    <source>
        <dbReference type="PIRNR" id="PIRNR006446"/>
    </source>
</evidence>
<feature type="transmembrane region" description="Helical" evidence="12">
    <location>
        <begin position="407"/>
        <end position="430"/>
    </location>
</feature>
<reference evidence="13 14" key="1">
    <citation type="submission" date="2014-11" db="EMBL/GenBank/DDBJ databases">
        <title>A Rickettsiales Symbiont of Amoebae With Ancient Features.</title>
        <authorList>
            <person name="Schulz F."/>
            <person name="Martijn J."/>
            <person name="Wascher F."/>
            <person name="Kostanjsek R."/>
            <person name="Ettema T.J."/>
            <person name="Horn M."/>
        </authorList>
    </citation>
    <scope>NUCLEOTIDE SEQUENCE [LARGE SCALE GENOMIC DNA]</scope>
    <source>
        <strain evidence="13 14">UWC36</strain>
    </source>
</reference>
<keyword evidence="13" id="KW-0560">Oxidoreductase</keyword>
<keyword evidence="4 12" id="KW-1003">Cell membrane</keyword>
<gene>
    <name evidence="13" type="ORF">NF27_IN00230</name>
</gene>
<evidence type="ECO:0000256" key="4">
    <source>
        <dbReference type="ARBA" id="ARBA00022475"/>
    </source>
</evidence>
<evidence type="ECO:0000256" key="10">
    <source>
        <dbReference type="ARBA" id="ARBA00023004"/>
    </source>
</evidence>
<feature type="transmembrane region" description="Helical" evidence="12">
    <location>
        <begin position="127"/>
        <end position="147"/>
    </location>
</feature>
<proteinExistence type="inferred from homology"/>
<comment type="similarity">
    <text evidence="2 12">Belongs to the cytochrome ubiquinol oxidase subunit 1 family.</text>
</comment>
<keyword evidence="14" id="KW-1185">Reference proteome</keyword>
<evidence type="ECO:0000256" key="2">
    <source>
        <dbReference type="ARBA" id="ARBA00009819"/>
    </source>
</evidence>
<dbReference type="GO" id="GO:0005886">
    <property type="term" value="C:plasma membrane"/>
    <property type="evidence" value="ECO:0007669"/>
    <property type="project" value="UniProtKB-SubCell"/>
</dbReference>
<dbReference type="RefSeq" id="WP_039458865.1">
    <property type="nucleotide sequence ID" value="NZ_JSWE01000206.1"/>
</dbReference>
<feature type="transmembrane region" description="Helical" evidence="12">
    <location>
        <begin position="185"/>
        <end position="209"/>
    </location>
</feature>
<evidence type="ECO:0000256" key="5">
    <source>
        <dbReference type="ARBA" id="ARBA00022617"/>
    </source>
</evidence>
<feature type="transmembrane region" description="Helical" evidence="12">
    <location>
        <begin position="12"/>
        <end position="35"/>
    </location>
</feature>
<keyword evidence="7 12" id="KW-0479">Metal-binding</keyword>
<feature type="transmembrane region" description="Helical" evidence="12">
    <location>
        <begin position="357"/>
        <end position="379"/>
    </location>
</feature>
<evidence type="ECO:0000256" key="3">
    <source>
        <dbReference type="ARBA" id="ARBA00022448"/>
    </source>
</evidence>
<evidence type="ECO:0000256" key="1">
    <source>
        <dbReference type="ARBA" id="ARBA00004651"/>
    </source>
</evidence>
<dbReference type="EMBL" id="JSWE01000206">
    <property type="protein sequence ID" value="KIE04282.1"/>
    <property type="molecule type" value="Genomic_DNA"/>
</dbReference>
<dbReference type="InterPro" id="IPR002585">
    <property type="entry name" value="Cyt-d_ubiquinol_oxidase_su_1"/>
</dbReference>
<evidence type="ECO:0000313" key="13">
    <source>
        <dbReference type="EMBL" id="KIE04282.1"/>
    </source>
</evidence>
<evidence type="ECO:0000256" key="11">
    <source>
        <dbReference type="ARBA" id="ARBA00023136"/>
    </source>
</evidence>
<feature type="transmembrane region" description="Helical" evidence="12">
    <location>
        <begin position="97"/>
        <end position="120"/>
    </location>
</feature>
<dbReference type="PIRSF" id="PIRSF006446">
    <property type="entry name" value="Cyt_quinol_oxidase_1"/>
    <property type="match status" value="1"/>
</dbReference>
<comment type="subcellular location">
    <subcellularLocation>
        <location evidence="12">Cell inner membrane</location>
    </subcellularLocation>
    <subcellularLocation>
        <location evidence="1">Cell membrane</location>
        <topology evidence="1">Multi-pass membrane protein</topology>
    </subcellularLocation>
</comment>
<evidence type="ECO:0000256" key="6">
    <source>
        <dbReference type="ARBA" id="ARBA00022692"/>
    </source>
</evidence>
<keyword evidence="5 12" id="KW-0349">Heme</keyword>
<evidence type="ECO:0000256" key="7">
    <source>
        <dbReference type="ARBA" id="ARBA00022723"/>
    </source>
</evidence>
<dbReference type="GO" id="GO:0016682">
    <property type="term" value="F:oxidoreductase activity, acting on diphenols and related substances as donors, oxygen as acceptor"/>
    <property type="evidence" value="ECO:0007669"/>
    <property type="project" value="TreeGrafter"/>
</dbReference>
<keyword evidence="9 12" id="KW-1133">Transmembrane helix</keyword>
<dbReference type="GO" id="GO:0020037">
    <property type="term" value="F:heme binding"/>
    <property type="evidence" value="ECO:0007669"/>
    <property type="project" value="TreeGrafter"/>
</dbReference>
<dbReference type="Proteomes" id="UP000031258">
    <property type="component" value="Unassembled WGS sequence"/>
</dbReference>
<dbReference type="PANTHER" id="PTHR30365">
    <property type="entry name" value="CYTOCHROME D UBIQUINOL OXIDASE"/>
    <property type="match status" value="1"/>
</dbReference>
<keyword evidence="6 12" id="KW-0812">Transmembrane</keyword>
<name>A0A0C1MQK5_9RICK</name>
<evidence type="ECO:0000256" key="8">
    <source>
        <dbReference type="ARBA" id="ARBA00022982"/>
    </source>
</evidence>
<dbReference type="GO" id="GO:0070069">
    <property type="term" value="C:cytochrome complex"/>
    <property type="evidence" value="ECO:0007669"/>
    <property type="project" value="UniProtKB-UniRule"/>
</dbReference>
<dbReference type="GO" id="GO:0009055">
    <property type="term" value="F:electron transfer activity"/>
    <property type="evidence" value="ECO:0007669"/>
    <property type="project" value="UniProtKB-UniRule"/>
</dbReference>
<dbReference type="GO" id="GO:0019646">
    <property type="term" value="P:aerobic electron transport chain"/>
    <property type="evidence" value="ECO:0007669"/>
    <property type="project" value="InterPro"/>
</dbReference>
<organism evidence="13 14">
    <name type="scientific">Candidatus Jidaibacter acanthamoebae</name>
    <dbReference type="NCBI Taxonomy" id="86105"/>
    <lineage>
        <taxon>Bacteria</taxon>
        <taxon>Pseudomonadati</taxon>
        <taxon>Pseudomonadota</taxon>
        <taxon>Alphaproteobacteria</taxon>
        <taxon>Rickettsiales</taxon>
        <taxon>Candidatus Midichloriaceae</taxon>
        <taxon>Candidatus Jidaibacter</taxon>
    </lineage>
</organism>
<evidence type="ECO:0000313" key="14">
    <source>
        <dbReference type="Proteomes" id="UP000031258"/>
    </source>
</evidence>
<dbReference type="STRING" id="86105.NF27_IN00230"/>
<keyword evidence="8 12" id="KW-0249">Electron transport</keyword>
<feature type="transmembrane region" description="Helical" evidence="12">
    <location>
        <begin position="321"/>
        <end position="345"/>
    </location>
</feature>
<evidence type="ECO:0000256" key="9">
    <source>
        <dbReference type="ARBA" id="ARBA00022989"/>
    </source>
</evidence>
<keyword evidence="3 12" id="KW-0813">Transport</keyword>
<protein>
    <submittedName>
        <fullName evidence="13">Cyanide-insensitive cytochrome bd-type quinol oxidase subunit I</fullName>
        <ecNumber evidence="13">1.10.3.-</ecNumber>
    </submittedName>
</protein>
<accession>A0A0C1MQK5</accession>
<feature type="transmembrane region" description="Helical" evidence="12">
    <location>
        <begin position="221"/>
        <end position="238"/>
    </location>
</feature>
<keyword evidence="11 12" id="KW-0472">Membrane</keyword>
<dbReference type="EC" id="1.10.3.-" evidence="13"/>
<dbReference type="Pfam" id="PF01654">
    <property type="entry name" value="Cyt_bd_oxida_I"/>
    <property type="match status" value="1"/>
</dbReference>